<dbReference type="PANTHER" id="PTHR30222">
    <property type="entry name" value="SPERMIDINE/PUTRESCINE-BINDING PERIPLASMIC PROTEIN"/>
    <property type="match status" value="1"/>
</dbReference>
<dbReference type="EMBL" id="BAAAQR010000008">
    <property type="protein sequence ID" value="GAA2149189.1"/>
    <property type="molecule type" value="Genomic_DNA"/>
</dbReference>
<proteinExistence type="predicted"/>
<sequence length="420" mass="46808">MAGEPARRAPFTGRSAVGRRSLLRAGLAGLAAPGVATLLQACGGGSSSSGNPSGAETIPAPDNPVRWPLTNDVIKSGLKPERGSTLRVYNYADYLSPRFLKDFEEKYGVDIRLSTFNDADEALTKIASEQLAFDVYFPSYDSLGRLIQADLLRPLNQDYITNRGNLWPRLRDPWYDRGSRYTVPYTVYSTGIGWRTDMIDTDVAGLTNPYDVLWNTQYANNTAVLDDWHTCMAMVLLRNGIYDINTTDPTHIAMVREQLLDMRRTMSPSVTIDMYTELPGKKYGLCQMWSGDAINLPYYLPEKTPVEVLRFWFPENGRGEVDNDLCVCLAQGKNPVAAHFFLNDLLDNQVAETNFAYTGYQPPLLKFTPDSLVADGYVPENLATAVVREKDFDVGFPLLQLPAAADVAWHQVWQEFKAGG</sequence>
<dbReference type="InterPro" id="IPR006059">
    <property type="entry name" value="SBP"/>
</dbReference>
<evidence type="ECO:0000256" key="5">
    <source>
        <dbReference type="SAM" id="MobiDB-lite"/>
    </source>
</evidence>
<evidence type="ECO:0000256" key="2">
    <source>
        <dbReference type="ARBA" id="ARBA00022448"/>
    </source>
</evidence>
<organism evidence="6 7">
    <name type="scientific">Nocardioides koreensis</name>
    <dbReference type="NCBI Taxonomy" id="433651"/>
    <lineage>
        <taxon>Bacteria</taxon>
        <taxon>Bacillati</taxon>
        <taxon>Actinomycetota</taxon>
        <taxon>Actinomycetes</taxon>
        <taxon>Propionibacteriales</taxon>
        <taxon>Nocardioidaceae</taxon>
        <taxon>Nocardioides</taxon>
    </lineage>
</organism>
<evidence type="ECO:0000313" key="6">
    <source>
        <dbReference type="EMBL" id="GAA2149189.1"/>
    </source>
</evidence>
<evidence type="ECO:0000256" key="1">
    <source>
        <dbReference type="ARBA" id="ARBA00004418"/>
    </source>
</evidence>
<dbReference type="PANTHER" id="PTHR30222:SF17">
    <property type="entry name" value="SPERMIDINE_PUTRESCINE-BINDING PERIPLASMIC PROTEIN"/>
    <property type="match status" value="1"/>
</dbReference>
<keyword evidence="7" id="KW-1185">Reference proteome</keyword>
<feature type="region of interest" description="Disordered" evidence="5">
    <location>
        <begin position="43"/>
        <end position="62"/>
    </location>
</feature>
<name>A0ABP5LPY6_9ACTN</name>
<keyword evidence="2" id="KW-0813">Transport</keyword>
<dbReference type="InterPro" id="IPR001188">
    <property type="entry name" value="Sperm_putr-bd"/>
</dbReference>
<dbReference type="PRINTS" id="PR00909">
    <property type="entry name" value="SPERMDNBNDNG"/>
</dbReference>
<comment type="caution">
    <text evidence="6">The sequence shown here is derived from an EMBL/GenBank/DDBJ whole genome shotgun (WGS) entry which is preliminary data.</text>
</comment>
<dbReference type="Pfam" id="PF13416">
    <property type="entry name" value="SBP_bac_8"/>
    <property type="match status" value="1"/>
</dbReference>
<keyword evidence="4" id="KW-0574">Periplasm</keyword>
<dbReference type="Gene3D" id="3.40.190.10">
    <property type="entry name" value="Periplasmic binding protein-like II"/>
    <property type="match status" value="2"/>
</dbReference>
<evidence type="ECO:0000256" key="3">
    <source>
        <dbReference type="ARBA" id="ARBA00022729"/>
    </source>
</evidence>
<dbReference type="Proteomes" id="UP001501771">
    <property type="component" value="Unassembled WGS sequence"/>
</dbReference>
<dbReference type="SUPFAM" id="SSF53850">
    <property type="entry name" value="Periplasmic binding protein-like II"/>
    <property type="match status" value="1"/>
</dbReference>
<evidence type="ECO:0000313" key="7">
    <source>
        <dbReference type="Proteomes" id="UP001501771"/>
    </source>
</evidence>
<gene>
    <name evidence="6" type="ORF">GCM10009844_28540</name>
</gene>
<protein>
    <submittedName>
        <fullName evidence="6">Spermidine/putrescine ABC transporter substrate-binding protein</fullName>
    </submittedName>
</protein>
<evidence type="ECO:0000256" key="4">
    <source>
        <dbReference type="ARBA" id="ARBA00022764"/>
    </source>
</evidence>
<dbReference type="RefSeq" id="WP_344153360.1">
    <property type="nucleotide sequence ID" value="NZ_BAAAQR010000008.1"/>
</dbReference>
<accession>A0ABP5LPY6</accession>
<dbReference type="CDD" id="cd13590">
    <property type="entry name" value="PBP2_PotD_PotF_like"/>
    <property type="match status" value="1"/>
</dbReference>
<comment type="subcellular location">
    <subcellularLocation>
        <location evidence="1">Periplasm</location>
    </subcellularLocation>
</comment>
<reference evidence="7" key="1">
    <citation type="journal article" date="2019" name="Int. J. Syst. Evol. Microbiol.">
        <title>The Global Catalogue of Microorganisms (GCM) 10K type strain sequencing project: providing services to taxonomists for standard genome sequencing and annotation.</title>
        <authorList>
            <consortium name="The Broad Institute Genomics Platform"/>
            <consortium name="The Broad Institute Genome Sequencing Center for Infectious Disease"/>
            <person name="Wu L."/>
            <person name="Ma J."/>
        </authorList>
    </citation>
    <scope>NUCLEOTIDE SEQUENCE [LARGE SCALE GENOMIC DNA]</scope>
    <source>
        <strain evidence="7">JCM 16022</strain>
    </source>
</reference>
<keyword evidence="3" id="KW-0732">Signal</keyword>